<reference evidence="2" key="1">
    <citation type="submission" date="2017-02" db="UniProtKB">
        <authorList>
            <consortium name="WormBaseParasite"/>
        </authorList>
    </citation>
    <scope>IDENTIFICATION</scope>
</reference>
<evidence type="ECO:0000313" key="2">
    <source>
        <dbReference type="WBParaSite" id="SPAL_0000562400.1"/>
    </source>
</evidence>
<dbReference type="WBParaSite" id="SPAL_0000562400.1">
    <property type="protein sequence ID" value="SPAL_0000562400.1"/>
    <property type="gene ID" value="SPAL_0000562400"/>
</dbReference>
<protein>
    <submittedName>
        <fullName evidence="2">Peptidase_M3 domain-containing protein</fullName>
    </submittedName>
</protein>
<dbReference type="Proteomes" id="UP000046392">
    <property type="component" value="Unplaced"/>
</dbReference>
<sequence length="222" mass="25365">MAIPDQESLAKIIAMVTESVTKELCKSSSSFTMVGDEDIKMMSHFTMLQTRLKEYNGEICFSKYVQKYGPELEEVEELTSKLQRRLMVSKLGENVRTQLENALEGGKELKDLEWISSSKKQVTLKSLLELHFSTPTNPLIEFYKLINTGYKDWEKQDSSGKHTGYARYTSRVLEQLGKDVTKLDGLKTVIVLHGLPDSVQKQEIEKKIARGKISSFKEILEY</sequence>
<keyword evidence="1" id="KW-1185">Reference proteome</keyword>
<proteinExistence type="predicted"/>
<name>A0A0N5BI40_STREA</name>
<dbReference type="AlphaFoldDB" id="A0A0N5BI40"/>
<organism evidence="1 2">
    <name type="scientific">Strongyloides papillosus</name>
    <name type="common">Intestinal threadworm</name>
    <dbReference type="NCBI Taxonomy" id="174720"/>
    <lineage>
        <taxon>Eukaryota</taxon>
        <taxon>Metazoa</taxon>
        <taxon>Ecdysozoa</taxon>
        <taxon>Nematoda</taxon>
        <taxon>Chromadorea</taxon>
        <taxon>Rhabditida</taxon>
        <taxon>Tylenchina</taxon>
        <taxon>Panagrolaimomorpha</taxon>
        <taxon>Strongyloidoidea</taxon>
        <taxon>Strongyloididae</taxon>
        <taxon>Strongyloides</taxon>
    </lineage>
</organism>
<accession>A0A0N5BI40</accession>
<evidence type="ECO:0000313" key="1">
    <source>
        <dbReference type="Proteomes" id="UP000046392"/>
    </source>
</evidence>